<comment type="caution">
    <text evidence="9">The sequence shown here is derived from an EMBL/GenBank/DDBJ whole genome shotgun (WGS) entry which is preliminary data.</text>
</comment>
<dbReference type="InterPro" id="IPR036305">
    <property type="entry name" value="RGS_sf"/>
</dbReference>
<feature type="transmembrane region" description="Helical" evidence="7">
    <location>
        <begin position="169"/>
        <end position="188"/>
    </location>
</feature>
<evidence type="ECO:0000313" key="10">
    <source>
        <dbReference type="Proteomes" id="UP001165085"/>
    </source>
</evidence>
<protein>
    <recommendedName>
        <fullName evidence="8">RGS domain-containing protein</fullName>
    </recommendedName>
</protein>
<feature type="compositionally biased region" description="Basic and acidic residues" evidence="6">
    <location>
        <begin position="1"/>
        <end position="26"/>
    </location>
</feature>
<evidence type="ECO:0000256" key="3">
    <source>
        <dbReference type="ARBA" id="ARBA00022989"/>
    </source>
</evidence>
<dbReference type="PRINTS" id="PR01301">
    <property type="entry name" value="RGSPROTEIN"/>
</dbReference>
<feature type="region of interest" description="Disordered" evidence="6">
    <location>
        <begin position="64"/>
        <end position="83"/>
    </location>
</feature>
<evidence type="ECO:0000256" key="5">
    <source>
        <dbReference type="SAM" id="Coils"/>
    </source>
</evidence>
<dbReference type="SMART" id="SM00315">
    <property type="entry name" value="RGS"/>
    <property type="match status" value="1"/>
</dbReference>
<evidence type="ECO:0000256" key="2">
    <source>
        <dbReference type="ARBA" id="ARBA00022692"/>
    </source>
</evidence>
<keyword evidence="2 7" id="KW-0812">Transmembrane</keyword>
<dbReference type="AlphaFoldDB" id="A0A9W7AJN1"/>
<evidence type="ECO:0000256" key="6">
    <source>
        <dbReference type="SAM" id="MobiDB-lite"/>
    </source>
</evidence>
<dbReference type="OrthoDB" id="199677at2759"/>
<comment type="subcellular location">
    <subcellularLocation>
        <location evidence="1">Membrane</location>
        <topology evidence="1">Multi-pass membrane protein</topology>
    </subcellularLocation>
</comment>
<dbReference type="Gene3D" id="1.10.167.10">
    <property type="entry name" value="Regulator of G-protein Signalling 4, domain 2"/>
    <property type="match status" value="1"/>
</dbReference>
<evidence type="ECO:0000256" key="7">
    <source>
        <dbReference type="SAM" id="Phobius"/>
    </source>
</evidence>
<dbReference type="PANTHER" id="PTHR43336:SF3">
    <property type="entry name" value="GUANYLATE CYCLASE DOMAIN-CONTAINING PROTEIN"/>
    <property type="match status" value="1"/>
</dbReference>
<name>A0A9W7AJN1_9STRA</name>
<dbReference type="Proteomes" id="UP001165085">
    <property type="component" value="Unassembled WGS sequence"/>
</dbReference>
<feature type="region of interest" description="Disordered" evidence="6">
    <location>
        <begin position="745"/>
        <end position="774"/>
    </location>
</feature>
<feature type="coiled-coil region" evidence="5">
    <location>
        <begin position="291"/>
        <end position="323"/>
    </location>
</feature>
<dbReference type="PROSITE" id="PS50132">
    <property type="entry name" value="RGS"/>
    <property type="match status" value="1"/>
</dbReference>
<dbReference type="InterPro" id="IPR016137">
    <property type="entry name" value="RGS"/>
</dbReference>
<feature type="region of interest" description="Disordered" evidence="6">
    <location>
        <begin position="1"/>
        <end position="54"/>
    </location>
</feature>
<accession>A0A9W7AJN1</accession>
<evidence type="ECO:0000256" key="1">
    <source>
        <dbReference type="ARBA" id="ARBA00004141"/>
    </source>
</evidence>
<dbReference type="InterPro" id="IPR044926">
    <property type="entry name" value="RGS_subdomain_2"/>
</dbReference>
<keyword evidence="3 7" id="KW-1133">Transmembrane helix</keyword>
<keyword evidence="10" id="KW-1185">Reference proteome</keyword>
<evidence type="ECO:0000259" key="8">
    <source>
        <dbReference type="PROSITE" id="PS50132"/>
    </source>
</evidence>
<feature type="compositionally biased region" description="Low complexity" evidence="6">
    <location>
        <begin position="37"/>
        <end position="52"/>
    </location>
</feature>
<dbReference type="GO" id="GO:0016020">
    <property type="term" value="C:membrane"/>
    <property type="evidence" value="ECO:0007669"/>
    <property type="project" value="UniProtKB-SubCell"/>
</dbReference>
<proteinExistence type="predicted"/>
<dbReference type="SUPFAM" id="SSF48097">
    <property type="entry name" value="Regulator of G-protein signaling, RGS"/>
    <property type="match status" value="1"/>
</dbReference>
<reference evidence="10" key="1">
    <citation type="journal article" date="2023" name="Commun. Biol.">
        <title>Genome analysis of Parmales, the sister group of diatoms, reveals the evolutionary specialization of diatoms from phago-mixotrophs to photoautotrophs.</title>
        <authorList>
            <person name="Ban H."/>
            <person name="Sato S."/>
            <person name="Yoshikawa S."/>
            <person name="Yamada K."/>
            <person name="Nakamura Y."/>
            <person name="Ichinomiya M."/>
            <person name="Sato N."/>
            <person name="Blanc-Mathieu R."/>
            <person name="Endo H."/>
            <person name="Kuwata A."/>
            <person name="Ogata H."/>
        </authorList>
    </citation>
    <scope>NUCLEOTIDE SEQUENCE [LARGE SCALE GENOMIC DNA]</scope>
    <source>
        <strain evidence="10">NIES 3701</strain>
    </source>
</reference>
<keyword evidence="4 7" id="KW-0472">Membrane</keyword>
<sequence>MADDGSNTRRDKLHPGLPTKKGDSKGGNRGSFQLRASQPSQSSSKSLSQSQSLNEGTAAILAQPSVLGGTGGGTLRGEGARRSSFQARDVLSTQHGGHANPRISHVHHAASKQHNGGLVARLNQNPTFEKIGKTVRGSKVQSVTFMSVMWALFAQDICFGWVMDKDVDSIFSIVTVIVFIILALEMTCHMFLTVKYFGSYFMFIDLVGTALLIPEIFIYNSSDNQYSSDNAEDNILSVARAGRVARTAAMVRIGRIAKIFRVLRTARAMQCLLMFFSMMEAWKKRQRKAKRAKKRRELEDSIRERSEAEKAQAREKYAAVDVEDEDDSFDTKPSVFGLKYANLVSQRVVIGVLLILAVVPQLEVQELDYSREASMDHLQLWGASCTDSGDSSYCTDVQMSAATQFLDKFPDCLYLNNFGSVLKNDEVILNDRRKVVMTKYTAAASDDPSTWTDANSIIAIFDDQEVETQVRIMNILLTLFVVMIFSAGSWIFNNDAKTMIIRPIERLTKLVKKLAGMVFMLSAEEEEGSDGLSEGNEMNFIDLIADKMDNVFADDDKLKKKASKHANKLVPSELSPKTNHVGLNARVHTNGSESDSSMHEMNAEELIQSRPELKDLNYCLNNQKARSYFRLFLSREFNVENISFWEAVQEYRVQFKKKAKFIYTTYISQAAMSQVNIPAAQRAMLKEMVTQAQIQCDAEMYDKAQEEIFRLMSRDPFPRFLKSDLAVTYAKIARENDKVIEAGKARADRELEDPSLRETLPPPETSTWRGHGGIAGMDGGQVGRMESAGSKNRRISRVDAANMIKSVE</sequence>
<feature type="transmembrane region" description="Helical" evidence="7">
    <location>
        <begin position="200"/>
        <end position="219"/>
    </location>
</feature>
<feature type="transmembrane region" description="Helical" evidence="7">
    <location>
        <begin position="472"/>
        <end position="492"/>
    </location>
</feature>
<dbReference type="Pfam" id="PF00615">
    <property type="entry name" value="RGS"/>
    <property type="match status" value="1"/>
</dbReference>
<dbReference type="InterPro" id="IPR027359">
    <property type="entry name" value="Volt_channel_dom_sf"/>
</dbReference>
<feature type="compositionally biased region" description="Basic and acidic residues" evidence="6">
    <location>
        <begin position="745"/>
        <end position="756"/>
    </location>
</feature>
<dbReference type="EMBL" id="BRXY01000133">
    <property type="protein sequence ID" value="GMH69564.1"/>
    <property type="molecule type" value="Genomic_DNA"/>
</dbReference>
<dbReference type="CDD" id="cd07440">
    <property type="entry name" value="RGS"/>
    <property type="match status" value="1"/>
</dbReference>
<gene>
    <name evidence="9" type="ORF">TrST_g4481</name>
</gene>
<evidence type="ECO:0000313" key="9">
    <source>
        <dbReference type="EMBL" id="GMH69564.1"/>
    </source>
</evidence>
<organism evidence="9 10">
    <name type="scientific">Triparma strigata</name>
    <dbReference type="NCBI Taxonomy" id="1606541"/>
    <lineage>
        <taxon>Eukaryota</taxon>
        <taxon>Sar</taxon>
        <taxon>Stramenopiles</taxon>
        <taxon>Ochrophyta</taxon>
        <taxon>Bolidophyceae</taxon>
        <taxon>Parmales</taxon>
        <taxon>Triparmaceae</taxon>
        <taxon>Triparma</taxon>
    </lineage>
</organism>
<dbReference type="Gene3D" id="1.20.120.350">
    <property type="entry name" value="Voltage-gated potassium channels. Chain C"/>
    <property type="match status" value="1"/>
</dbReference>
<dbReference type="PANTHER" id="PTHR43336">
    <property type="entry name" value="OXYGEN SENSOR HISTIDINE KINASE RESPONSE REGULATOR DEVS/DOSS"/>
    <property type="match status" value="1"/>
</dbReference>
<keyword evidence="5" id="KW-0175">Coiled coil</keyword>
<feature type="domain" description="RGS" evidence="8">
    <location>
        <begin position="615"/>
        <end position="730"/>
    </location>
</feature>
<evidence type="ECO:0000256" key="4">
    <source>
        <dbReference type="ARBA" id="ARBA00023136"/>
    </source>
</evidence>